<evidence type="ECO:0000313" key="2">
    <source>
        <dbReference type="EMBL" id="GAF81468.1"/>
    </source>
</evidence>
<gene>
    <name evidence="2" type="ORF">S01H1_03968</name>
</gene>
<evidence type="ECO:0008006" key="3">
    <source>
        <dbReference type="Google" id="ProtNLM"/>
    </source>
</evidence>
<feature type="transmembrane region" description="Helical" evidence="1">
    <location>
        <begin position="135"/>
        <end position="156"/>
    </location>
</feature>
<sequence length="382" mass="42291">MRFRCTTTVVIAVYVALMTAALCYMLPMKEVPPFVISDALYYPRVAQNVVAGYGVTFDRQTYTNGLHPLWGALLLLPALLAGGDHITMLRLTFLACGAFVVVGITSLHGLARQLRWLRAGTVLATALLFFPRADLWLSLLESGPAMGILLLTLYLCRRYELLTAESVWCTLLFGFLMAIVFLVRLDQVFIVLAMFVGAVYVRMRAGQLWRRTLRSILVSGLFALLIVLPYLIANFHFFGHIVPVSGRKKHVLAESATAVFSGMFESFFIVARQTGLPAWAVGLLVVTVVAALGLYAIRFAPRRGEDTPQITAGGVIPFFALGTVVRLVYLRIFVSDEASYVHWYWIPEYVLCCIIAGYLAARAAEAVQHLRARRALGVLGYA</sequence>
<evidence type="ECO:0000256" key="1">
    <source>
        <dbReference type="SAM" id="Phobius"/>
    </source>
</evidence>
<feature type="non-terminal residue" evidence="2">
    <location>
        <position position="382"/>
    </location>
</feature>
<keyword evidence="1" id="KW-0472">Membrane</keyword>
<comment type="caution">
    <text evidence="2">The sequence shown here is derived from an EMBL/GenBank/DDBJ whole genome shotgun (WGS) entry which is preliminary data.</text>
</comment>
<reference evidence="2" key="1">
    <citation type="journal article" date="2014" name="Front. Microbiol.">
        <title>High frequency of phylogenetically diverse reductive dehalogenase-homologous genes in deep subseafloor sedimentary metagenomes.</title>
        <authorList>
            <person name="Kawai M."/>
            <person name="Futagami T."/>
            <person name="Toyoda A."/>
            <person name="Takaki Y."/>
            <person name="Nishi S."/>
            <person name="Hori S."/>
            <person name="Arai W."/>
            <person name="Tsubouchi T."/>
            <person name="Morono Y."/>
            <person name="Uchiyama I."/>
            <person name="Ito T."/>
            <person name="Fujiyama A."/>
            <person name="Inagaki F."/>
            <person name="Takami H."/>
        </authorList>
    </citation>
    <scope>NUCLEOTIDE SEQUENCE</scope>
    <source>
        <strain evidence="2">Expedition CK06-06</strain>
    </source>
</reference>
<accession>X0SK79</accession>
<feature type="transmembrane region" description="Helical" evidence="1">
    <location>
        <begin position="168"/>
        <end position="196"/>
    </location>
</feature>
<feature type="transmembrane region" description="Helical" evidence="1">
    <location>
        <begin position="276"/>
        <end position="297"/>
    </location>
</feature>
<protein>
    <recommendedName>
        <fullName evidence="3">Glycosyltransferase RgtA/B/C/D-like domain-containing protein</fullName>
    </recommendedName>
</protein>
<keyword evidence="1" id="KW-1133">Transmembrane helix</keyword>
<feature type="transmembrane region" description="Helical" evidence="1">
    <location>
        <begin position="216"/>
        <end position="239"/>
    </location>
</feature>
<feature type="transmembrane region" description="Helical" evidence="1">
    <location>
        <begin position="89"/>
        <end position="111"/>
    </location>
</feature>
<organism evidence="2">
    <name type="scientific">marine sediment metagenome</name>
    <dbReference type="NCBI Taxonomy" id="412755"/>
    <lineage>
        <taxon>unclassified sequences</taxon>
        <taxon>metagenomes</taxon>
        <taxon>ecological metagenomes</taxon>
    </lineage>
</organism>
<dbReference type="AlphaFoldDB" id="X0SK79"/>
<feature type="transmembrane region" description="Helical" evidence="1">
    <location>
        <begin position="309"/>
        <end position="329"/>
    </location>
</feature>
<name>X0SK79_9ZZZZ</name>
<keyword evidence="1" id="KW-0812">Transmembrane</keyword>
<proteinExistence type="predicted"/>
<feature type="transmembrane region" description="Helical" evidence="1">
    <location>
        <begin position="341"/>
        <end position="361"/>
    </location>
</feature>
<feature type="transmembrane region" description="Helical" evidence="1">
    <location>
        <begin position="65"/>
        <end position="82"/>
    </location>
</feature>
<feature type="transmembrane region" description="Helical" evidence="1">
    <location>
        <begin position="7"/>
        <end position="27"/>
    </location>
</feature>
<dbReference type="EMBL" id="BARS01002121">
    <property type="protein sequence ID" value="GAF81468.1"/>
    <property type="molecule type" value="Genomic_DNA"/>
</dbReference>